<name>M1ME34_9PROT</name>
<proteinExistence type="predicted"/>
<organism evidence="1 2">
    <name type="scientific">Candidatus Kinetoplastidibacterium blastocrithidiae TCC012E</name>
    <dbReference type="NCBI Taxonomy" id="1208922"/>
    <lineage>
        <taxon>Bacteria</taxon>
        <taxon>Pseudomonadati</taxon>
        <taxon>Pseudomonadota</taxon>
        <taxon>Betaproteobacteria</taxon>
        <taxon>Candidatus Kinetoplastidibacterium</taxon>
    </lineage>
</organism>
<dbReference type="KEGG" id="kbt:BCUE_0861"/>
<dbReference type="PATRIC" id="fig|1208922.3.peg.554"/>
<dbReference type="EMBL" id="CP003807">
    <property type="protein sequence ID" value="AGF49990.1"/>
    <property type="molecule type" value="Genomic_DNA"/>
</dbReference>
<reference evidence="1 2" key="1">
    <citation type="journal article" date="2013" name="Genome Biol. Evol.">
        <title>Genome evolution and phylogenomic analysis of candidatus kinetoplastibacterium, the betaproteobacterial endosymbionts of strigomonas and angomonas.</title>
        <authorList>
            <person name="Alves J.M."/>
            <person name="Serrano M.G."/>
            <person name="Maia da Silva F."/>
            <person name="Voegtly L.J."/>
            <person name="Matveyev A.V."/>
            <person name="Teixeira M.M."/>
            <person name="Camargo E.P."/>
            <person name="Buck G.A."/>
        </authorList>
    </citation>
    <scope>NUCLEOTIDE SEQUENCE [LARGE SCALE GENOMIC DNA]</scope>
    <source>
        <strain evidence="1 2">TCC012E</strain>
    </source>
</reference>
<evidence type="ECO:0000313" key="1">
    <source>
        <dbReference type="EMBL" id="AGF49990.1"/>
    </source>
</evidence>
<dbReference type="HOGENOM" id="CLU_114851_1_0_4"/>
<gene>
    <name evidence="1" type="ORF">BCUE_0861</name>
</gene>
<dbReference type="RefSeq" id="WP_015390065.1">
    <property type="nucleotide sequence ID" value="NC_020285.1"/>
</dbReference>
<dbReference type="Proteomes" id="UP000011563">
    <property type="component" value="Chromosome"/>
</dbReference>
<protein>
    <recommendedName>
        <fullName evidence="3">DUF721 domain-containing protein</fullName>
    </recommendedName>
</protein>
<keyword evidence="2" id="KW-1185">Reference proteome</keyword>
<dbReference type="AlphaFoldDB" id="M1ME34"/>
<evidence type="ECO:0008006" key="3">
    <source>
        <dbReference type="Google" id="ProtNLM"/>
    </source>
</evidence>
<evidence type="ECO:0000313" key="2">
    <source>
        <dbReference type="Proteomes" id="UP000011563"/>
    </source>
</evidence>
<accession>M1ME34</accession>
<sequence>MNSSKQTNSHNYKAIDWLRSNRKINETLVTAYNYIKIKQLVSTVLPEYLKNSFHIIKTEQNSITIAVDGATYATRIRQLSPSILNKIKTTYSLNLEIIKIKIINNCLASEIKIINKQKNYISNNTIKYFEQLREKSKPGPLKDAIEKLIEHHKS</sequence>